<proteinExistence type="predicted"/>
<reference evidence="1" key="2">
    <citation type="submission" date="2023-06" db="EMBL/GenBank/DDBJ databases">
        <authorList>
            <consortium name="Lawrence Berkeley National Laboratory"/>
            <person name="Haridas S."/>
            <person name="Hensen N."/>
            <person name="Bonometti L."/>
            <person name="Westerberg I."/>
            <person name="Brannstrom I.O."/>
            <person name="Guillou S."/>
            <person name="Cros-Aarteil S."/>
            <person name="Calhoun S."/>
            <person name="Kuo A."/>
            <person name="Mondo S."/>
            <person name="Pangilinan J."/>
            <person name="Riley R."/>
            <person name="Labutti K."/>
            <person name="Andreopoulos B."/>
            <person name="Lipzen A."/>
            <person name="Chen C."/>
            <person name="Yanf M."/>
            <person name="Daum C."/>
            <person name="Ng V."/>
            <person name="Clum A."/>
            <person name="Steindorff A."/>
            <person name="Ohm R."/>
            <person name="Martin F."/>
            <person name="Silar P."/>
            <person name="Natvig D."/>
            <person name="Lalanne C."/>
            <person name="Gautier V."/>
            <person name="Ament-Velasquez S.L."/>
            <person name="Kruys A."/>
            <person name="Hutchinson M.I."/>
            <person name="Powell A.J."/>
            <person name="Barry K."/>
            <person name="Miller A.N."/>
            <person name="Grigoriev I.V."/>
            <person name="Debuchy R."/>
            <person name="Gladieux P."/>
            <person name="Thoren M.H."/>
            <person name="Johannesson H."/>
        </authorList>
    </citation>
    <scope>NUCLEOTIDE SEQUENCE</scope>
    <source>
        <strain evidence="1">CBS 955.72</strain>
    </source>
</reference>
<accession>A0AAJ0MEY2</accession>
<evidence type="ECO:0000313" key="2">
    <source>
        <dbReference type="Proteomes" id="UP001275084"/>
    </source>
</evidence>
<protein>
    <submittedName>
        <fullName evidence="1">Uncharacterized protein</fullName>
    </submittedName>
</protein>
<sequence length="243" mass="25576">MDGAQCRVTACGQANCNAGEVRVTSQRCNGNGQKSALCCPMSSALDLSTCAWRGGNNGGIGNSFCGGQCYAGEVAMRLSKWGYATPCSDRNKAYCCRAAGQMPEYRWGVCGEEKSTEVELTWAGGKCSYIGVAGSSSTVTRTKSGGRASWNGAASLATASTTSAGSATEWPCVGEAERNESGDGLLFVAGLIWPAAANVSGPQRGEGDTCGRFSDTRQRRPYSCPCPLFPNPHQYIDRRKHSM</sequence>
<organism evidence="1 2">
    <name type="scientific">Lasiosphaeria hispida</name>
    <dbReference type="NCBI Taxonomy" id="260671"/>
    <lineage>
        <taxon>Eukaryota</taxon>
        <taxon>Fungi</taxon>
        <taxon>Dikarya</taxon>
        <taxon>Ascomycota</taxon>
        <taxon>Pezizomycotina</taxon>
        <taxon>Sordariomycetes</taxon>
        <taxon>Sordariomycetidae</taxon>
        <taxon>Sordariales</taxon>
        <taxon>Lasiosphaeriaceae</taxon>
        <taxon>Lasiosphaeria</taxon>
    </lineage>
</organism>
<reference evidence="1" key="1">
    <citation type="journal article" date="2023" name="Mol. Phylogenet. Evol.">
        <title>Genome-scale phylogeny and comparative genomics of the fungal order Sordariales.</title>
        <authorList>
            <person name="Hensen N."/>
            <person name="Bonometti L."/>
            <person name="Westerberg I."/>
            <person name="Brannstrom I.O."/>
            <person name="Guillou S."/>
            <person name="Cros-Aarteil S."/>
            <person name="Calhoun S."/>
            <person name="Haridas S."/>
            <person name="Kuo A."/>
            <person name="Mondo S."/>
            <person name="Pangilinan J."/>
            <person name="Riley R."/>
            <person name="LaButti K."/>
            <person name="Andreopoulos B."/>
            <person name="Lipzen A."/>
            <person name="Chen C."/>
            <person name="Yan M."/>
            <person name="Daum C."/>
            <person name="Ng V."/>
            <person name="Clum A."/>
            <person name="Steindorff A."/>
            <person name="Ohm R.A."/>
            <person name="Martin F."/>
            <person name="Silar P."/>
            <person name="Natvig D.O."/>
            <person name="Lalanne C."/>
            <person name="Gautier V."/>
            <person name="Ament-Velasquez S.L."/>
            <person name="Kruys A."/>
            <person name="Hutchinson M.I."/>
            <person name="Powell A.J."/>
            <person name="Barry K."/>
            <person name="Miller A.N."/>
            <person name="Grigoriev I.V."/>
            <person name="Debuchy R."/>
            <person name="Gladieux P."/>
            <person name="Hiltunen Thoren M."/>
            <person name="Johannesson H."/>
        </authorList>
    </citation>
    <scope>NUCLEOTIDE SEQUENCE</scope>
    <source>
        <strain evidence="1">CBS 955.72</strain>
    </source>
</reference>
<name>A0AAJ0MEY2_9PEZI</name>
<gene>
    <name evidence="1" type="ORF">B0T25DRAFT_223527</name>
</gene>
<dbReference type="EMBL" id="JAUIQD010000004">
    <property type="protein sequence ID" value="KAK3353962.1"/>
    <property type="molecule type" value="Genomic_DNA"/>
</dbReference>
<keyword evidence="2" id="KW-1185">Reference proteome</keyword>
<dbReference type="AlphaFoldDB" id="A0AAJ0MEY2"/>
<comment type="caution">
    <text evidence="1">The sequence shown here is derived from an EMBL/GenBank/DDBJ whole genome shotgun (WGS) entry which is preliminary data.</text>
</comment>
<evidence type="ECO:0000313" key="1">
    <source>
        <dbReference type="EMBL" id="KAK3353962.1"/>
    </source>
</evidence>
<dbReference type="Proteomes" id="UP001275084">
    <property type="component" value="Unassembled WGS sequence"/>
</dbReference>